<dbReference type="RefSeq" id="WP_167011779.1">
    <property type="nucleotide sequence ID" value="NZ_VWXF01000001.1"/>
</dbReference>
<feature type="domain" description="Tox-PLDMTX" evidence="3">
    <location>
        <begin position="1900"/>
        <end position="1999"/>
    </location>
</feature>
<keyword evidence="5" id="KW-1185">Reference proteome</keyword>
<dbReference type="EMBL" id="VWXF01000001">
    <property type="protein sequence ID" value="NIF20005.1"/>
    <property type="molecule type" value="Genomic_DNA"/>
</dbReference>
<feature type="region of interest" description="Disordered" evidence="2">
    <location>
        <begin position="1777"/>
        <end position="1874"/>
    </location>
</feature>
<gene>
    <name evidence="4" type="ORF">F3J40_00010</name>
</gene>
<evidence type="ECO:0000313" key="4">
    <source>
        <dbReference type="EMBL" id="NIF20005.1"/>
    </source>
</evidence>
<proteinExistence type="predicted"/>
<evidence type="ECO:0000259" key="3">
    <source>
        <dbReference type="Pfam" id="PF15645"/>
    </source>
</evidence>
<name>A0ABX0R9S6_9GAMM</name>
<accession>A0ABX0R9S6</accession>
<feature type="compositionally biased region" description="Low complexity" evidence="2">
    <location>
        <begin position="1807"/>
        <end position="1832"/>
    </location>
</feature>
<evidence type="ECO:0000256" key="2">
    <source>
        <dbReference type="SAM" id="MobiDB-lite"/>
    </source>
</evidence>
<feature type="compositionally biased region" description="Basic and acidic residues" evidence="2">
    <location>
        <begin position="20"/>
        <end position="32"/>
    </location>
</feature>
<feature type="compositionally biased region" description="Polar residues" evidence="2">
    <location>
        <begin position="1834"/>
        <end position="1845"/>
    </location>
</feature>
<feature type="compositionally biased region" description="Basic and acidic residues" evidence="2">
    <location>
        <begin position="1856"/>
        <end position="1870"/>
    </location>
</feature>
<feature type="coiled-coil region" evidence="1">
    <location>
        <begin position="871"/>
        <end position="898"/>
    </location>
</feature>
<protein>
    <recommendedName>
        <fullName evidence="3">Tox-PLDMTX domain-containing protein</fullName>
    </recommendedName>
</protein>
<sequence>MPLDNMVEENSHNTDVSSASDKEQDIKTRDNEVSATSSPVIHAGPVDADMGRHIIEGIEIQFPEFMEFSLLGKNRNYFRVNSLRQLQSDIQQLIENLSGNKGFLPGAILEKLASLKNSKDKRSVFNYFGTFIEEYIHFRQRNYDGNTSGQKILSDRNRQQQGLATDKDKHKQQTDLLASRLSGYLAQTFALLMRLRETDLSSWRDTENRARDTLIKRLPLPEFHALNLRGPLTENSQSGKILAGQKLNNLIHAETWKERGLRQKSLATTAGGSDRAETNGADELTGFGALLDKEPDDPADGVNTASLTGELALLLQGIKLTRSAALKLTQKGDKASLSGRELNFLTYITGSCEKLTALVSEMHSVVENAVPANDLLRDSPERKFAENLQNALASAWQAITTHAPFIFRPAEQIAWRAERVLTAQFTEKTDRLKDALGMHTLTEEEKSAVLQAGGIVKDLLQQAMANIQRIHLAARPLSEALQHQATLKDLLAAGETQFLDDALRQQRVFWQTTVAEEQTALESFIEKTAVLSRGGDHDNLKRLIREVLSTDAQSSHSADALKGFFVELNGHINYLTALEKEEAKLPDTIVGSAQKNQSLSAIFTPWLKQMEEVRSLLNAQISQLAGREPASFSRSGMLAKGIAVWHQERKAQWLQNQPAEGQEERGKQYDAAFQTLIKNYLPLLAKQHDRQGDVLLQRIKTEMVNAEVGTTLYPTTMAEMLHTQKGMAGVLQNSAIRSLVRLGISAIFGSVGVLPSLAALPLRIVIRSLLTGARLAYVSRKGAAGVRLGEGSARLEARQYRQTAVSQVVAKTALGLVKPVREAAGLVSLLYEIYQGDATGAAVRVARELPAELGMSGMAGAVKAVVLAHIARQSAEENEQTREALQRLSEEISATDDDADAEPIATTAEAGEEVATALEAIVNHPDGPAGPQRLAVTLLKQYRAQRAAGEPPLRLERLSSVERSQFSYNRSGGVISLRADAEEQEVLHEIAHALTARRLDEGLRNPDSEAGQACAELASLRAAAAAAWQARGEVPPELAYYLGEREDTEVALHEFVAGVYSDAALRTFLAGINTEGESLWTRVTGWLCELLGIEREAISALFAAEQAGEKLLGQALTENTDEGRELYWWSYNPDKGVFEYEDEDEDEQDTAYITQDWENWHGSSVASSGDRASLVTWLGTQSKIKRNLWFKNSTLPPEYKQDLRILVAENYFIYEGMVSGDEYVKWISDFKQWPADFQSNNRIVGVLRDPETDKSFPKGKGMLFILNDSEGNIVFSKIYYPQDMGEEKDTSGTWQKNILSQIEADMQAQPESNRVSVVHINGYDSQHPTIATGTGDGFNFFKAEGNSRASSADIRFIDIEPKSQNQYNNINQAESAGVDTVLIEKAAEEGLIIKQEDLDKKYHVKFRSQYITPFLRTELPDSSLQYTLRQILLGEPFRHEEINFSSMRAFINVIGMNQFTRDKINNITTKTQLSMTNQLKTLRENEEFRSSNISDFEKRTNNILLGLYLDIETKPEATEDEQEVSNMINDYSNGKLNISLVDLTMPRNHTLGPMAGLSTYPVPGVLALVGPKMTIYISLTNNTYVTFPSWEIYNPRLVNFINAHLSLFNRGDVHSTFKTEWRLSFNSSGNNNTDDTDNIFSSLLDRYMDSIESNVDYAIFTTAEQRTQFWTEKAQTALRVLAAVATVATLTASGNPYAAIGVGMLIEVADIAMTAVQVNNADRPETYRAAKNELLVQAILFAVFNVTTVRDLLKIASTRPQQYLAAARMAREDVASNIAAKQTGRRPTPGSSDFVSTRSPGIADTTSQSSRNVEPNSSSSGYSSGSNRPGYSESRVNTRAASTGGNAAAPRQPALPHREPVMPRASKADLSDAETAVIDSTKEQLRSSMGGQYDIYQMRPKENCANAAKDVAIALKLNGYTDVKMHELGIWRNGRTNTIPVNHYVVMAKKDGVDIVVDLTAGQFERYDLTGAIISTKNNWLSKWQEAMAGQPQFLVKLAPVRGGTATSPFGNFSSYNDAQITVPNGTLLQSPAWYSSVEVNGANAVSHTTINTSTVSTLSGTPSGSGQGSGSINVNNRLASAPPTNYSTATGSTIRTVHQAMVPTGENASNTMQQSTNLPGSTDSAQRLVVHRGVSENSPHTTERNGWRPLTSIDRSDFDLHPGECIEYRFSYVRNSQKTTISGRVRIPADQRNNRKWHTYFSQQLNHIINGDDALLGVFNVQHNGHGGGGSSNLNYLDPNSHYNAVYASENSEATEQEFTWNILAVPT</sequence>
<dbReference type="Gene3D" id="3.10.670.10">
    <property type="entry name" value="Secreted effector protein ssei"/>
    <property type="match status" value="1"/>
</dbReference>
<evidence type="ECO:0000256" key="1">
    <source>
        <dbReference type="SAM" id="Coils"/>
    </source>
</evidence>
<dbReference type="Pfam" id="PF15645">
    <property type="entry name" value="Tox-PLDMTX"/>
    <property type="match status" value="1"/>
</dbReference>
<keyword evidence="1" id="KW-0175">Coiled coil</keyword>
<feature type="compositionally biased region" description="Polar residues" evidence="2">
    <location>
        <begin position="1789"/>
        <end position="1799"/>
    </location>
</feature>
<evidence type="ECO:0000313" key="5">
    <source>
        <dbReference type="Proteomes" id="UP001515683"/>
    </source>
</evidence>
<organism evidence="4 5">
    <name type="scientific">Candidatus Pantoea multigeneris</name>
    <dbReference type="NCBI Taxonomy" id="2608357"/>
    <lineage>
        <taxon>Bacteria</taxon>
        <taxon>Pseudomonadati</taxon>
        <taxon>Pseudomonadota</taxon>
        <taxon>Gammaproteobacteria</taxon>
        <taxon>Enterobacterales</taxon>
        <taxon>Erwiniaceae</taxon>
        <taxon>Pantoea</taxon>
    </lineage>
</organism>
<feature type="region of interest" description="Disordered" evidence="2">
    <location>
        <begin position="1"/>
        <end position="42"/>
    </location>
</feature>
<reference evidence="4 5" key="1">
    <citation type="journal article" date="2019" name="bioRxiv">
        <title>Bacteria contribute to plant secondary compound degradation in a generalist herbivore system.</title>
        <authorList>
            <person name="Francoeur C.B."/>
            <person name="Khadempour L."/>
            <person name="Moreira-Soto R.D."/>
            <person name="Gotting K."/>
            <person name="Book A.J."/>
            <person name="Pinto-Tomas A.A."/>
            <person name="Keefover-Ring K."/>
            <person name="Currie C.R."/>
        </authorList>
    </citation>
    <scope>NUCLEOTIDE SEQUENCE [LARGE SCALE GENOMIC DNA]</scope>
    <source>
        <strain evidence="4">Acro-835</strain>
    </source>
</reference>
<comment type="caution">
    <text evidence="4">The sequence shown here is derived from an EMBL/GenBank/DDBJ whole genome shotgun (WGS) entry which is preliminary data.</text>
</comment>
<dbReference type="Proteomes" id="UP001515683">
    <property type="component" value="Unassembled WGS sequence"/>
</dbReference>
<dbReference type="InterPro" id="IPR028907">
    <property type="entry name" value="Tox-PLDMTX_dom"/>
</dbReference>